<evidence type="ECO:0000313" key="5">
    <source>
        <dbReference type="Proteomes" id="UP000548326"/>
    </source>
</evidence>
<accession>A0A1N7GG85</accession>
<organism evidence="3 5">
    <name type="scientific">Mucilaginibacter lappiensis</name>
    <dbReference type="NCBI Taxonomy" id="354630"/>
    <lineage>
        <taxon>Bacteria</taxon>
        <taxon>Pseudomonadati</taxon>
        <taxon>Bacteroidota</taxon>
        <taxon>Sphingobacteriia</taxon>
        <taxon>Sphingobacteriales</taxon>
        <taxon>Sphingobacteriaceae</taxon>
        <taxon>Mucilaginibacter</taxon>
    </lineage>
</organism>
<evidence type="ECO:0000313" key="4">
    <source>
        <dbReference type="Proteomes" id="UP000541583"/>
    </source>
</evidence>
<feature type="transmembrane region" description="Helical" evidence="1">
    <location>
        <begin position="34"/>
        <end position="52"/>
    </location>
</feature>
<protein>
    <submittedName>
        <fullName evidence="3">Uncharacterized protein</fullName>
    </submittedName>
</protein>
<keyword evidence="1" id="KW-1133">Transmembrane helix</keyword>
<keyword evidence="4" id="KW-1185">Reference proteome</keyword>
<dbReference type="Proteomes" id="UP000541583">
    <property type="component" value="Unassembled WGS sequence"/>
</dbReference>
<comment type="caution">
    <text evidence="3">The sequence shown here is derived from an EMBL/GenBank/DDBJ whole genome shotgun (WGS) entry which is preliminary data.</text>
</comment>
<dbReference type="EMBL" id="JACHCB010000002">
    <property type="protein sequence ID" value="MBB6108103.1"/>
    <property type="molecule type" value="Genomic_DNA"/>
</dbReference>
<keyword evidence="1" id="KW-0472">Membrane</keyword>
<keyword evidence="1" id="KW-0812">Transmembrane</keyword>
<reference evidence="4 5" key="1">
    <citation type="submission" date="2020-08" db="EMBL/GenBank/DDBJ databases">
        <title>Genomic Encyclopedia of Type Strains, Phase IV (KMG-V): Genome sequencing to study the core and pangenomes of soil and plant-associated prokaryotes.</title>
        <authorList>
            <person name="Whitman W."/>
        </authorList>
    </citation>
    <scope>NUCLEOTIDE SEQUENCE [LARGE SCALE GENOMIC DNA]</scope>
    <source>
        <strain evidence="2 4">ANJLi2</strain>
        <strain evidence="3 5">MP601</strain>
    </source>
</reference>
<sequence length="67" mass="7419">MKPLIPIKYVLPLGLFLLALSMIVKSLYPSEPDAVDGLLKGFSIGILVLYLIQSLKLRKETITDKSC</sequence>
<dbReference type="RefSeq" id="WP_076378988.1">
    <property type="nucleotide sequence ID" value="NZ_FTMG01000028.1"/>
</dbReference>
<evidence type="ECO:0000256" key="1">
    <source>
        <dbReference type="SAM" id="Phobius"/>
    </source>
</evidence>
<dbReference type="EMBL" id="JACHCA010000014">
    <property type="protein sequence ID" value="MBB6130249.1"/>
    <property type="molecule type" value="Genomic_DNA"/>
</dbReference>
<gene>
    <name evidence="3" type="ORF">HDF22_004389</name>
    <name evidence="2" type="ORF">HDF23_000838</name>
</gene>
<dbReference type="STRING" id="354630.SAMN05421821_12813"/>
<dbReference type="Proteomes" id="UP000548326">
    <property type="component" value="Unassembled WGS sequence"/>
</dbReference>
<evidence type="ECO:0000313" key="2">
    <source>
        <dbReference type="EMBL" id="MBB6108103.1"/>
    </source>
</evidence>
<evidence type="ECO:0000313" key="3">
    <source>
        <dbReference type="EMBL" id="MBB6130249.1"/>
    </source>
</evidence>
<proteinExistence type="predicted"/>
<feature type="transmembrane region" description="Helical" evidence="1">
    <location>
        <begin position="9"/>
        <end position="28"/>
    </location>
</feature>
<name>A0A1N7GG85_9SPHI</name>
<dbReference type="AlphaFoldDB" id="A0A1N7GG85"/>